<name>A0A7G2D5D1_9EURY</name>
<organism evidence="1 2">
    <name type="scientific">Thermococcus camini</name>
    <dbReference type="NCBI Taxonomy" id="2016373"/>
    <lineage>
        <taxon>Archaea</taxon>
        <taxon>Methanobacteriati</taxon>
        <taxon>Methanobacteriota</taxon>
        <taxon>Thermococci</taxon>
        <taxon>Thermococcales</taxon>
        <taxon>Thermococcaceae</taxon>
        <taxon>Thermococcus</taxon>
    </lineage>
</organism>
<reference evidence="1 2" key="1">
    <citation type="submission" date="2020-09" db="EMBL/GenBank/DDBJ databases">
        <authorList>
            <person name="Courtine D."/>
        </authorList>
    </citation>
    <scope>NUCLEOTIDE SEQUENCE [LARGE SCALE GENOMIC DNA]</scope>
    <source>
        <strain evidence="1 2">IRI35c</strain>
    </source>
</reference>
<evidence type="ECO:0000313" key="2">
    <source>
        <dbReference type="Proteomes" id="UP000516304"/>
    </source>
</evidence>
<proteinExistence type="predicted"/>
<dbReference type="AlphaFoldDB" id="A0A7G2D5D1"/>
<gene>
    <name evidence="1" type="ORF">TIRI35C_0285</name>
</gene>
<dbReference type="EMBL" id="LR881183">
    <property type="protein sequence ID" value="CAD5243439.1"/>
    <property type="molecule type" value="Genomic_DNA"/>
</dbReference>
<protein>
    <submittedName>
        <fullName evidence="1">Drug exporter</fullName>
    </submittedName>
</protein>
<accession>A0A7G2D5D1</accession>
<dbReference type="GeneID" id="58918017"/>
<sequence>MVTKIRGYILLGGLLLVALGVGLAANAAGFLPSTSYQRGYFGAGALQAELLPAGSHVTGHVRAEHPFSVYIVTSESGYFENVTCGSVILRWENVTEVNLNLLTSEGVQYLVVKNGNTGQEIEIAFSADR</sequence>
<dbReference type="Proteomes" id="UP000516304">
    <property type="component" value="Chromosome TIRI35C"/>
</dbReference>
<dbReference type="RefSeq" id="WP_246454642.1">
    <property type="nucleotide sequence ID" value="NZ_LR881183.1"/>
</dbReference>
<evidence type="ECO:0000313" key="1">
    <source>
        <dbReference type="EMBL" id="CAD5243439.1"/>
    </source>
</evidence>
<dbReference type="KEGG" id="tcq:TIRI35C_0285"/>
<keyword evidence="2" id="KW-1185">Reference proteome</keyword>